<evidence type="ECO:0000313" key="4">
    <source>
        <dbReference type="Proteomes" id="UP000054359"/>
    </source>
</evidence>
<dbReference type="SUPFAM" id="SSF111126">
    <property type="entry name" value="Ligand-binding domain in the NO signalling and Golgi transport"/>
    <property type="match status" value="1"/>
</dbReference>
<dbReference type="EMBL" id="KK118585">
    <property type="protein sequence ID" value="KFM73352.1"/>
    <property type="molecule type" value="Genomic_DNA"/>
</dbReference>
<name>A0A087U7L3_STEMI</name>
<comment type="subcellular location">
    <subcellularLocation>
        <location evidence="1">Golgi apparatus</location>
        <location evidence="1">cis-Golgi network</location>
    </subcellularLocation>
</comment>
<proteinExistence type="inferred from homology"/>
<evidence type="ECO:0000256" key="2">
    <source>
        <dbReference type="ARBA" id="ARBA00006218"/>
    </source>
</evidence>
<dbReference type="Pfam" id="PF04051">
    <property type="entry name" value="TRAPP"/>
    <property type="match status" value="1"/>
</dbReference>
<dbReference type="GO" id="GO:0005802">
    <property type="term" value="C:trans-Golgi network"/>
    <property type="evidence" value="ECO:0007669"/>
    <property type="project" value="TreeGrafter"/>
</dbReference>
<reference evidence="3 4" key="1">
    <citation type="submission" date="2013-11" db="EMBL/GenBank/DDBJ databases">
        <title>Genome sequencing of Stegodyphus mimosarum.</title>
        <authorList>
            <person name="Bechsgaard J."/>
        </authorList>
    </citation>
    <scope>NUCLEOTIDE SEQUENCE [LARGE SCALE GENOMIC DNA]</scope>
</reference>
<dbReference type="AlphaFoldDB" id="A0A087U7L3"/>
<dbReference type="GO" id="GO:0030008">
    <property type="term" value="C:TRAPP complex"/>
    <property type="evidence" value="ECO:0007669"/>
    <property type="project" value="TreeGrafter"/>
</dbReference>
<dbReference type="OrthoDB" id="941624at2759"/>
<dbReference type="CDD" id="cd14944">
    <property type="entry name" value="TRAPPC6A_Trs33"/>
    <property type="match status" value="1"/>
</dbReference>
<dbReference type="STRING" id="407821.A0A087U7L3"/>
<dbReference type="InterPro" id="IPR007194">
    <property type="entry name" value="TRAPP_component"/>
</dbReference>
<gene>
    <name evidence="3" type="ORF">X975_07084</name>
</gene>
<feature type="non-terminal residue" evidence="3">
    <location>
        <position position="155"/>
    </location>
</feature>
<dbReference type="Gene3D" id="3.30.1380.20">
    <property type="entry name" value="Trafficking protein particle complex subunit 3"/>
    <property type="match status" value="1"/>
</dbReference>
<dbReference type="GO" id="GO:0006888">
    <property type="term" value="P:endoplasmic reticulum to Golgi vesicle-mediated transport"/>
    <property type="evidence" value="ECO:0007669"/>
    <property type="project" value="TreeGrafter"/>
</dbReference>
<keyword evidence="4" id="KW-1185">Reference proteome</keyword>
<sequence>MADEVLFDLLHLEMVCAFTSSAEDCKDLDVSKLESIGYCTGYRLVERLTKEWARFKDELDIMKFICKDFWSSVFKKEINNLRTNNQGVYVLHDNAFRFLTKVTNSNQFLSATPKYIVFTCGLVRGALMNLGITSVVTADVSAPPSCKFQVVAQRM</sequence>
<dbReference type="InterPro" id="IPR037992">
    <property type="entry name" value="TRAPPC6/Trs33"/>
</dbReference>
<comment type="similarity">
    <text evidence="2">Belongs to the TRAPP small subunits family. BET3 subfamily.</text>
</comment>
<dbReference type="Proteomes" id="UP000054359">
    <property type="component" value="Unassembled WGS sequence"/>
</dbReference>
<dbReference type="InterPro" id="IPR024096">
    <property type="entry name" value="NO_sig/Golgi_transp_ligand-bd"/>
</dbReference>
<protein>
    <submittedName>
        <fullName evidence="3">Trafficking protein particle complex subunit 6B</fullName>
    </submittedName>
</protein>
<evidence type="ECO:0000313" key="3">
    <source>
        <dbReference type="EMBL" id="KFM73352.1"/>
    </source>
</evidence>
<evidence type="ECO:0000256" key="1">
    <source>
        <dbReference type="ARBA" id="ARBA00004222"/>
    </source>
</evidence>
<organism evidence="3 4">
    <name type="scientific">Stegodyphus mimosarum</name>
    <name type="common">African social velvet spider</name>
    <dbReference type="NCBI Taxonomy" id="407821"/>
    <lineage>
        <taxon>Eukaryota</taxon>
        <taxon>Metazoa</taxon>
        <taxon>Ecdysozoa</taxon>
        <taxon>Arthropoda</taxon>
        <taxon>Chelicerata</taxon>
        <taxon>Arachnida</taxon>
        <taxon>Araneae</taxon>
        <taxon>Araneomorphae</taxon>
        <taxon>Entelegynae</taxon>
        <taxon>Eresoidea</taxon>
        <taxon>Eresidae</taxon>
        <taxon>Stegodyphus</taxon>
    </lineage>
</organism>
<dbReference type="PANTHER" id="PTHR12817">
    <property type="entry name" value="TRAFFICKING PROTEIN PARTICLE COMPLEX SUBUNIT 6B"/>
    <property type="match status" value="1"/>
</dbReference>
<dbReference type="PANTHER" id="PTHR12817:SF0">
    <property type="entry name" value="GEO08327P1"/>
    <property type="match status" value="1"/>
</dbReference>
<dbReference type="OMA" id="CKEFWTA"/>
<accession>A0A087U7L3</accession>
<dbReference type="GO" id="GO:0005801">
    <property type="term" value="C:cis-Golgi network"/>
    <property type="evidence" value="ECO:0007669"/>
    <property type="project" value="TreeGrafter"/>
</dbReference>